<feature type="compositionally biased region" description="Polar residues" evidence="2">
    <location>
        <begin position="159"/>
        <end position="172"/>
    </location>
</feature>
<feature type="coiled-coil region" evidence="1">
    <location>
        <begin position="510"/>
        <end position="551"/>
    </location>
</feature>
<dbReference type="Gramene" id="Psat06G0091200-T1">
    <property type="protein sequence ID" value="KAI5393990.1"/>
    <property type="gene ID" value="KIW84_060912"/>
</dbReference>
<feature type="region of interest" description="Disordered" evidence="2">
    <location>
        <begin position="251"/>
        <end position="270"/>
    </location>
</feature>
<protein>
    <submittedName>
        <fullName evidence="4">Uncharacterized protein</fullName>
    </submittedName>
</protein>
<proteinExistence type="predicted"/>
<keyword evidence="3" id="KW-0812">Transmembrane</keyword>
<organism evidence="4 5">
    <name type="scientific">Pisum sativum</name>
    <name type="common">Garden pea</name>
    <name type="synonym">Lathyrus oleraceus</name>
    <dbReference type="NCBI Taxonomy" id="3888"/>
    <lineage>
        <taxon>Eukaryota</taxon>
        <taxon>Viridiplantae</taxon>
        <taxon>Streptophyta</taxon>
        <taxon>Embryophyta</taxon>
        <taxon>Tracheophyta</taxon>
        <taxon>Spermatophyta</taxon>
        <taxon>Magnoliopsida</taxon>
        <taxon>eudicotyledons</taxon>
        <taxon>Gunneridae</taxon>
        <taxon>Pentapetalae</taxon>
        <taxon>rosids</taxon>
        <taxon>fabids</taxon>
        <taxon>Fabales</taxon>
        <taxon>Fabaceae</taxon>
        <taxon>Papilionoideae</taxon>
        <taxon>50 kb inversion clade</taxon>
        <taxon>NPAAA clade</taxon>
        <taxon>Hologalegina</taxon>
        <taxon>IRL clade</taxon>
        <taxon>Fabeae</taxon>
        <taxon>Lathyrus</taxon>
    </lineage>
</organism>
<dbReference type="PANTHER" id="PTHR43939">
    <property type="entry name" value="COILED-COIL DOMAIN-CONTAINING PROTEIN 158"/>
    <property type="match status" value="1"/>
</dbReference>
<feature type="coiled-coil region" evidence="1">
    <location>
        <begin position="1658"/>
        <end position="1727"/>
    </location>
</feature>
<sequence length="2885" mass="324754">MNYEVGLGVVITVGSKNGVDRKMDRSKSRTDLLAAGKKKLQQYRQKKDNKGGSSRGKSSKKSSKNQLPESDADAASVTSTGSSQVTDGNVETNSDSNVVITEPIESQPLGSSTAADNVDPSVDSSSVGKTSDTGEETDLDSNAKLALQGRGVHEKDSELSAQDQGGSSQNIGANVAKDASFTSSSAPDNVDPSFDSSSVVMTYDTSHKTELDSSDNLALEGHGVHENDSELSAQDQGVSSLNVGADVADVSLRTPNSEGGTTHDHASKPVDLLSPHASITTAVDESITIEKESEEKERLLPLSEDISRAMQEADDLDMAKSCQSTDAIIDDQKDIPLFEASEGDQSLSGITTENTIIKEASHEAEQLDRPVELFSSLDIVSDKHSGSNKGQQCTLVVSAADDSTHELSTRASTRLFDLSPISDASSVNLLQLAEFIRGLNEEEYQFLLKARGSFSDADPLTSSSVLPNHDFSEVFQRLKEELFLAHMMQNIFSMQLAEQLDLQLEYDYHRHQLIGELSQLRDSRNEVNENNQRLNEELANCRVELQNSSSKSVELQNQFDTAMTGIEALSARLVELQINFEMSQIDSLDLSTELADCRSLISSLQDEKKGVSETLDLVISEKNKLAEEKEFNLCESQKLATELSGLKSSMEAVEVENSNLIDRISLVTEESNTFKAEINHLLQEIDRVSLDLVENKDLVASLQSENSNLNGNLQLSVDKIKNLEDENLSVVLENQRLNSQIVSIQEQLSIEKGERMRFEDDLKEATTHLEQLSKKNVSLNSTLDEHKVKISEIAVTKDSRQIGQGLDDGAAGGPFENIPEQEIFNDSLGFVSLTTDLNEVENVLVKLEKAIDKLHSQSLISGGTAEKVSSPVVSRLIQAFEPKVNETEHEVELSVSTDAQSQSNSFIKLTKEQVGNLRKLLSKWKLDVQSADALFKGERDGRKIGDAKYGDLEGQFEGLKQHCSDLEASNVELAVQYETVKQLMGDVQEKKCHLEEICEALKQEDIHLKAKNSELYDKLGYCHSKMIELLTEMNDVKLSSNEMASVIGSQLENLQKEVTERAVLLEQGWNTTIDEIAKLVTKLNESVGEASHTMVSYYTHDGLHISHLLEVSVSAATEMIFGLQKKLEASNADHEIISMSHKEMTTKCDNLLERNEMAIDVLHKIYSDLRKLMLRSGWSLDEDKIDDQSEALPDLLNYNNYETIMKHLGDIVIEKLELESVTNNMKSELVHKETEYEELKIKCLGLDSVGRLVNDVAGALHVETPNIEINTSPLLHLDSLVSSLVQKTKEAEIQNHATKEDDVSKEMELDELKEKMHYLDMLRLENENEIFVLRESLHQAEEALSTARSQLREKANELDHSEQRVSSIREKLGIAVAKGKGLVVQRDGLKQSLAETSTELERCSQELKLKDTRLHELETKLKIYSEAGERVEALESELSYIRNSANALRESFLLKDSMLQRIEEVLEDLDLPEQFHSSDIIEKIDWLVRSVVGNSLPMNDWEQKDFAGERSYSDAGNAVADSWKDNSQLQPDSGDDAGRRSYSDAGFVVTDSWKDDSQQPDSEGDFQKNFEELQSKYYGLAEQNEMLEQSLMERNSLVQRWEELVDKIDMPSHLRAMEMDDRIEWVGRALSEANHHVDSLQLKIERYESYCGLLNTDLEGSQRRVSTLQEDLKAHTSEREHLSEKIEALRNECEKLSVQTRGAELENENLHAEITSLKDQLEQKAEIEEQIFTIDGKIKKLQDLVGDALSESETEYLVSDGANIDSLEELLRKLIESHAKRVSEALRNEREKLSVQTRGAELENENLHAEITSLKDQLEQKAEIEEQIFTIDGKIKKLQDLVGDALSESVTEYLVSDGANIDCLEELLRKLIENHASLLSMKSMRGVVLDGHHSQNDDATLHEEKSIDMHDKDQADIDRYKKDLEAALSELEHLKEEGGRNLEKQISLSGEVEALSKRTEELQELLNQEEQKSASARDKLNVAVRKGKSLLQQRDSLKQTIGEMNVEMEHLKSEINKREHTIAEHEQKMRQLLTYPDRLEALESESSLLKHRLEETEHHLQEKEYSLKLILNKLGEIDVAGEGHISDPVTKVEWIGKLCSDLHNSVASLEQESRKSKRASELLLAELNEVQERNDSFQEELAKVADELVDLRRERDSAEAAKLEALSHVEKLSTLHEEEKQSHFYELVELKSSMNQVWKGFGEVQNLLAKAFFTDLEFFRNVEVGLELCMKGYNAPNVVDSSSSEEHDGILFKSPDNKTSSVYSDSWSEVGTIDHYNDNTIIENFHLLGHKLQEFLVEVSSLKERIHMHSSSAREQDKTLSKLMRNIQREITSRRESFEKIDTEVNKRDLQLIALRGNVAHLYESCINSVTVLENGKTELLEEKVEFPDQRINLKTPSFDDEISEECVKTLADRLLLAANGFASIKTEFLDANQKEMKATITNLQRELQEKDVQRDIICADLVKQIKDAEAAAKRYSQELHSLRMEEHDLKKQVEVIEGEKKKQIEVIEGEKKILEQRIKELQDRQGIAAELEDKVRSQTGLLAAKDQEIESLMHALDEEEIQMEELTKKNAELEKAVQQKNQEVENLESSRGKVMKKLSVTVSKFDELHHLSGNLLSEIEKLQSQLQEKDSEISFLRQEVTRCTNDDLRASQLNNQRSLDEIVEFFMWVDTIVSRDGMDDIPPDVKSDAQVHEYKEILQKKLMSLISELENLREVAESWDEMLQTEKSKVAELNHKAETLEKSLREKESQLNLLDGVEEAGKGIASSSEIVEVEPVINEWATTGTFVTPQVRSLRKGNSDYVAIAVDEDPGSTSRIEDEDDDKVHGFKSLTSSKIVPRFTRPVTDLLDGLWVSCDRTLMRQPVLRLGIIIYWTIMHALLAFFVV</sequence>
<feature type="compositionally biased region" description="Basic and acidic residues" evidence="2">
    <location>
        <begin position="18"/>
        <end position="30"/>
    </location>
</feature>
<feature type="coiled-coil region" evidence="1">
    <location>
        <begin position="2696"/>
        <end position="2751"/>
    </location>
</feature>
<dbReference type="Proteomes" id="UP001058974">
    <property type="component" value="Chromosome 6"/>
</dbReference>
<feature type="compositionally biased region" description="Polar residues" evidence="2">
    <location>
        <begin position="76"/>
        <end position="99"/>
    </location>
</feature>
<dbReference type="PANTHER" id="PTHR43939:SF50">
    <property type="entry name" value="NUCLEOPORIN"/>
    <property type="match status" value="1"/>
</dbReference>
<comment type="caution">
    <text evidence="4">The sequence shown here is derived from an EMBL/GenBank/DDBJ whole genome shotgun (WGS) entry which is preliminary data.</text>
</comment>
<feature type="coiled-coil region" evidence="1">
    <location>
        <begin position="1910"/>
        <end position="2059"/>
    </location>
</feature>
<name>A0A9D4W1F8_PEA</name>
<feature type="coiled-coil region" evidence="1">
    <location>
        <begin position="2434"/>
        <end position="2640"/>
    </location>
</feature>
<evidence type="ECO:0000256" key="1">
    <source>
        <dbReference type="SAM" id="Coils"/>
    </source>
</evidence>
<feature type="coiled-coil region" evidence="1">
    <location>
        <begin position="830"/>
        <end position="857"/>
    </location>
</feature>
<dbReference type="EMBL" id="JAMSHJ010000006">
    <property type="protein sequence ID" value="KAI5393990.1"/>
    <property type="molecule type" value="Genomic_DNA"/>
</dbReference>
<keyword evidence="1" id="KW-0175">Coiled coil</keyword>
<feature type="region of interest" description="Disordered" evidence="2">
    <location>
        <begin position="14"/>
        <end position="197"/>
    </location>
</feature>
<evidence type="ECO:0000313" key="4">
    <source>
        <dbReference type="EMBL" id="KAI5393990.1"/>
    </source>
</evidence>
<feature type="region of interest" description="Disordered" evidence="2">
    <location>
        <begin position="1519"/>
        <end position="1541"/>
    </location>
</feature>
<feature type="compositionally biased region" description="Low complexity" evidence="2">
    <location>
        <begin position="116"/>
        <end position="127"/>
    </location>
</feature>
<evidence type="ECO:0000256" key="2">
    <source>
        <dbReference type="SAM" id="MobiDB-lite"/>
    </source>
</evidence>
<feature type="coiled-coil region" evidence="1">
    <location>
        <begin position="1783"/>
        <end position="1824"/>
    </location>
</feature>
<feature type="coiled-coil region" evidence="1">
    <location>
        <begin position="706"/>
        <end position="789"/>
    </location>
</feature>
<feature type="coiled-coil region" evidence="1">
    <location>
        <begin position="2120"/>
        <end position="2161"/>
    </location>
</feature>
<feature type="transmembrane region" description="Helical" evidence="3">
    <location>
        <begin position="2864"/>
        <end position="2884"/>
    </location>
</feature>
<evidence type="ECO:0000256" key="3">
    <source>
        <dbReference type="SAM" id="Phobius"/>
    </source>
</evidence>
<keyword evidence="5" id="KW-1185">Reference proteome</keyword>
<keyword evidence="3" id="KW-0472">Membrane</keyword>
<gene>
    <name evidence="4" type="ORF">KIW84_060912</name>
</gene>
<keyword evidence="3" id="KW-1133">Transmembrane helix</keyword>
<accession>A0A9D4W1F8</accession>
<reference evidence="4 5" key="1">
    <citation type="journal article" date="2022" name="Nat. Genet.">
        <title>Improved pea reference genome and pan-genome highlight genomic features and evolutionary characteristics.</title>
        <authorList>
            <person name="Yang T."/>
            <person name="Liu R."/>
            <person name="Luo Y."/>
            <person name="Hu S."/>
            <person name="Wang D."/>
            <person name="Wang C."/>
            <person name="Pandey M.K."/>
            <person name="Ge S."/>
            <person name="Xu Q."/>
            <person name="Li N."/>
            <person name="Li G."/>
            <person name="Huang Y."/>
            <person name="Saxena R.K."/>
            <person name="Ji Y."/>
            <person name="Li M."/>
            <person name="Yan X."/>
            <person name="He Y."/>
            <person name="Liu Y."/>
            <person name="Wang X."/>
            <person name="Xiang C."/>
            <person name="Varshney R.K."/>
            <person name="Ding H."/>
            <person name="Gao S."/>
            <person name="Zong X."/>
        </authorList>
    </citation>
    <scope>NUCLEOTIDE SEQUENCE [LARGE SCALE GENOMIC DNA]</scope>
    <source>
        <strain evidence="4 5">cv. Zhongwan 6</strain>
    </source>
</reference>
<evidence type="ECO:0000313" key="5">
    <source>
        <dbReference type="Proteomes" id="UP001058974"/>
    </source>
</evidence>
<feature type="coiled-coil region" evidence="1">
    <location>
        <begin position="1337"/>
        <end position="1420"/>
    </location>
</feature>